<dbReference type="PROSITE" id="PS50109">
    <property type="entry name" value="HIS_KIN"/>
    <property type="match status" value="1"/>
</dbReference>
<evidence type="ECO:0000256" key="5">
    <source>
        <dbReference type="ARBA" id="ARBA00022553"/>
    </source>
</evidence>
<reference evidence="19" key="1">
    <citation type="journal article" date="2014" name="Int. J. Syst. Evol. Microbiol.">
        <title>Complete genome sequence of Corynebacterium casei LMG S-19264T (=DSM 44701T), isolated from a smear-ripened cheese.</title>
        <authorList>
            <consortium name="US DOE Joint Genome Institute (JGI-PGF)"/>
            <person name="Walter F."/>
            <person name="Albersmeier A."/>
            <person name="Kalinowski J."/>
            <person name="Ruckert C."/>
        </authorList>
    </citation>
    <scope>NUCLEOTIDE SEQUENCE</scope>
    <source>
        <strain evidence="19">KCTC 42731</strain>
    </source>
</reference>
<keyword evidence="15" id="KW-0175">Coiled coil</keyword>
<dbReference type="InterPro" id="IPR001789">
    <property type="entry name" value="Sig_transdc_resp-reg_receiver"/>
</dbReference>
<dbReference type="GO" id="GO:0005886">
    <property type="term" value="C:plasma membrane"/>
    <property type="evidence" value="ECO:0007669"/>
    <property type="project" value="UniProtKB-SubCell"/>
</dbReference>
<dbReference type="InterPro" id="IPR004358">
    <property type="entry name" value="Sig_transdc_His_kin-like_C"/>
</dbReference>
<dbReference type="SUPFAM" id="SSF47384">
    <property type="entry name" value="Homodimeric domain of signal transducing histidine kinase"/>
    <property type="match status" value="1"/>
</dbReference>
<dbReference type="PROSITE" id="PS50110">
    <property type="entry name" value="RESPONSE_REGULATORY"/>
    <property type="match status" value="2"/>
</dbReference>
<organism evidence="19 20">
    <name type="scientific">Thalassotalea marina</name>
    <dbReference type="NCBI Taxonomy" id="1673741"/>
    <lineage>
        <taxon>Bacteria</taxon>
        <taxon>Pseudomonadati</taxon>
        <taxon>Pseudomonadota</taxon>
        <taxon>Gammaproteobacteria</taxon>
        <taxon>Alteromonadales</taxon>
        <taxon>Colwelliaceae</taxon>
        <taxon>Thalassotalea</taxon>
    </lineage>
</organism>
<keyword evidence="4" id="KW-1003">Cell membrane</keyword>
<feature type="domain" description="Response regulatory" evidence="18">
    <location>
        <begin position="636"/>
        <end position="753"/>
    </location>
</feature>
<dbReference type="EC" id="2.7.13.3" evidence="3"/>
<keyword evidence="8" id="KW-0547">Nucleotide-binding</keyword>
<dbReference type="InterPro" id="IPR036890">
    <property type="entry name" value="HATPase_C_sf"/>
</dbReference>
<evidence type="ECO:0000256" key="15">
    <source>
        <dbReference type="SAM" id="Coils"/>
    </source>
</evidence>
<evidence type="ECO:0000256" key="7">
    <source>
        <dbReference type="ARBA" id="ARBA00022692"/>
    </source>
</evidence>
<dbReference type="SMART" id="SM00387">
    <property type="entry name" value="HATPase_c"/>
    <property type="match status" value="1"/>
</dbReference>
<evidence type="ECO:0000256" key="1">
    <source>
        <dbReference type="ARBA" id="ARBA00000085"/>
    </source>
</evidence>
<dbReference type="InterPro" id="IPR036097">
    <property type="entry name" value="HisK_dim/P_sf"/>
</dbReference>
<evidence type="ECO:0000256" key="3">
    <source>
        <dbReference type="ARBA" id="ARBA00012438"/>
    </source>
</evidence>
<feature type="modified residue" description="4-aspartylphosphate" evidence="14">
    <location>
        <position position="686"/>
    </location>
</feature>
<dbReference type="CDD" id="cd00082">
    <property type="entry name" value="HisKA"/>
    <property type="match status" value="1"/>
</dbReference>
<dbReference type="SMART" id="SM00448">
    <property type="entry name" value="REC"/>
    <property type="match status" value="2"/>
</dbReference>
<dbReference type="Gene3D" id="3.30.565.10">
    <property type="entry name" value="Histidine kinase-like ATPase, C-terminal domain"/>
    <property type="match status" value="1"/>
</dbReference>
<sequence length="900" mass="101137">MKLNKRPLTSNSIIITLVVFIFGIAITHYFYHNKKSQQLSVAQASLQQKAQMRVKDIEAAFNRSYFQVASIANLFSSSEWVSFEEYVGFINKVYPSFPQGRRISVLNYVNVNQLDLELGKIKNNPEVQFREFAIFDFVDQKKVYPASAANEHVVFPQYTFPAPPNDNFLGRNIRPDSPIGPLLYKVIESHTPMITDLSAPVGNITDKPFFIHIHPIVNNSESNTNWLTGLILSSQYIEDIFTLIDANATTDLFNYYLFDNQGNLYSYPDKTLTKSSTNTLQANPFFQSPLQLEGNQWRIIIEPKTQLKTDAAQLLLGLYITGGLLSFVVALLVFQSIRQQETLKEQVALKTSALEQAVVQLDQQKSQLKSQNIELESAVEKANQAARVKAEFLANMSHEIRTPLNGIVGFTQLLKMTNLDHQQVDQLSKIEISAKHLMTVINDVLDFSKIESGKIELEAEPFSIYNTIDFIHSTFDDEIKDKGLGFEITLAKNVHPDLMGDTVRVNQILLNLLSNAIKFTNQGKVTLDITMQDSEQSESLYLVFTVSDTGIGMSESELTRLFRAFTQADTSTTRKYGGTGLGLSICHKLCQLMGGDVKVTSEENIGSVFTAKIKLQVNNKVIIEDDTTLKFERQISVLLIDDNAKALEIVEQHLLGLDARVDSFVSPKQALTQIKGSSSYDVILMDWCMPEMAGDQFLNQLKSQGLNKTPPVVILSAYDRAHIKHQTSNLAITKILRKPCAMSELFQTLSMAVFSDANQYYSAEKPKNLSGIRVLVAEDNSINQAIIKKILINELAEGYYVNDGQECIEHLDKNHDYDVILMDIQMPILDGIQATHWIRSHKNPAISSIPIIALTANVLKDDIDHYLSIGMNAHMAKPLNVEKLREYILFYSLQSNKVGS</sequence>
<keyword evidence="11 16" id="KW-1133">Transmembrane helix</keyword>
<comment type="caution">
    <text evidence="19">The sequence shown here is derived from an EMBL/GenBank/DDBJ whole genome shotgun (WGS) entry which is preliminary data.</text>
</comment>
<dbReference type="PANTHER" id="PTHR45339">
    <property type="entry name" value="HYBRID SIGNAL TRANSDUCTION HISTIDINE KINASE J"/>
    <property type="match status" value="1"/>
</dbReference>
<evidence type="ECO:0000256" key="11">
    <source>
        <dbReference type="ARBA" id="ARBA00022989"/>
    </source>
</evidence>
<protein>
    <recommendedName>
        <fullName evidence="3">histidine kinase</fullName>
        <ecNumber evidence="3">2.7.13.3</ecNumber>
    </recommendedName>
</protein>
<keyword evidence="7 16" id="KW-0812">Transmembrane</keyword>
<dbReference type="EMBL" id="BNCK01000005">
    <property type="protein sequence ID" value="GHF96058.1"/>
    <property type="molecule type" value="Genomic_DNA"/>
</dbReference>
<evidence type="ECO:0000313" key="19">
    <source>
        <dbReference type="EMBL" id="GHF96058.1"/>
    </source>
</evidence>
<accession>A0A919EMP4</accession>
<dbReference type="PRINTS" id="PR00344">
    <property type="entry name" value="BCTRLSENSOR"/>
</dbReference>
<evidence type="ECO:0000256" key="4">
    <source>
        <dbReference type="ARBA" id="ARBA00022475"/>
    </source>
</evidence>
<keyword evidence="20" id="KW-1185">Reference proteome</keyword>
<keyword evidence="9" id="KW-0418">Kinase</keyword>
<dbReference type="CDD" id="cd16922">
    <property type="entry name" value="HATPase_EvgS-ArcB-TorS-like"/>
    <property type="match status" value="1"/>
</dbReference>
<evidence type="ECO:0000256" key="10">
    <source>
        <dbReference type="ARBA" id="ARBA00022840"/>
    </source>
</evidence>
<dbReference type="SUPFAM" id="SSF52172">
    <property type="entry name" value="CheY-like"/>
    <property type="match status" value="2"/>
</dbReference>
<dbReference type="Proteomes" id="UP000623842">
    <property type="component" value="Unassembled WGS sequence"/>
</dbReference>
<dbReference type="InterPro" id="IPR011006">
    <property type="entry name" value="CheY-like_superfamily"/>
</dbReference>
<comment type="subcellular location">
    <subcellularLocation>
        <location evidence="2">Cell membrane</location>
        <topology evidence="2">Multi-pass membrane protein</topology>
    </subcellularLocation>
</comment>
<dbReference type="GO" id="GO:0000155">
    <property type="term" value="F:phosphorelay sensor kinase activity"/>
    <property type="evidence" value="ECO:0007669"/>
    <property type="project" value="InterPro"/>
</dbReference>
<feature type="domain" description="Response regulatory" evidence="18">
    <location>
        <begin position="773"/>
        <end position="892"/>
    </location>
</feature>
<evidence type="ECO:0000259" key="17">
    <source>
        <dbReference type="PROSITE" id="PS50109"/>
    </source>
</evidence>
<evidence type="ECO:0000256" key="2">
    <source>
        <dbReference type="ARBA" id="ARBA00004651"/>
    </source>
</evidence>
<dbReference type="Pfam" id="PF02518">
    <property type="entry name" value="HATPase_c"/>
    <property type="match status" value="1"/>
</dbReference>
<dbReference type="FunFam" id="1.10.287.130:FF:000003">
    <property type="entry name" value="Histidine kinase"/>
    <property type="match status" value="1"/>
</dbReference>
<feature type="transmembrane region" description="Helical" evidence="16">
    <location>
        <begin position="12"/>
        <end position="31"/>
    </location>
</feature>
<name>A0A919EMP4_9GAMM</name>
<dbReference type="FunFam" id="3.30.565.10:FF:000010">
    <property type="entry name" value="Sensor histidine kinase RcsC"/>
    <property type="match status" value="1"/>
</dbReference>
<evidence type="ECO:0000256" key="13">
    <source>
        <dbReference type="ARBA" id="ARBA00023136"/>
    </source>
</evidence>
<evidence type="ECO:0000256" key="9">
    <source>
        <dbReference type="ARBA" id="ARBA00022777"/>
    </source>
</evidence>
<feature type="transmembrane region" description="Helical" evidence="16">
    <location>
        <begin position="314"/>
        <end position="334"/>
    </location>
</feature>
<dbReference type="PANTHER" id="PTHR45339:SF1">
    <property type="entry name" value="HYBRID SIGNAL TRANSDUCTION HISTIDINE KINASE J"/>
    <property type="match status" value="1"/>
</dbReference>
<dbReference type="RefSeq" id="WP_189771166.1">
    <property type="nucleotide sequence ID" value="NZ_BNCK01000005.1"/>
</dbReference>
<keyword evidence="12" id="KW-0902">Two-component regulatory system</keyword>
<gene>
    <name evidence="19" type="ORF">GCM10017161_25490</name>
</gene>
<dbReference type="InterPro" id="IPR003661">
    <property type="entry name" value="HisK_dim/P_dom"/>
</dbReference>
<keyword evidence="10" id="KW-0067">ATP-binding</keyword>
<keyword evidence="13 16" id="KW-0472">Membrane</keyword>
<dbReference type="GO" id="GO:0005524">
    <property type="term" value="F:ATP binding"/>
    <property type="evidence" value="ECO:0007669"/>
    <property type="project" value="UniProtKB-KW"/>
</dbReference>
<dbReference type="Gene3D" id="1.10.287.130">
    <property type="match status" value="1"/>
</dbReference>
<evidence type="ECO:0000256" key="16">
    <source>
        <dbReference type="SAM" id="Phobius"/>
    </source>
</evidence>
<dbReference type="InterPro" id="IPR005467">
    <property type="entry name" value="His_kinase_dom"/>
</dbReference>
<feature type="modified residue" description="4-aspartylphosphate" evidence="14">
    <location>
        <position position="823"/>
    </location>
</feature>
<dbReference type="Gene3D" id="3.40.50.2300">
    <property type="match status" value="2"/>
</dbReference>
<dbReference type="SMART" id="SM00388">
    <property type="entry name" value="HisKA"/>
    <property type="match status" value="1"/>
</dbReference>
<feature type="coiled-coil region" evidence="15">
    <location>
        <begin position="351"/>
        <end position="385"/>
    </location>
</feature>
<reference evidence="19" key="2">
    <citation type="submission" date="2020-09" db="EMBL/GenBank/DDBJ databases">
        <authorList>
            <person name="Sun Q."/>
            <person name="Kim S."/>
        </authorList>
    </citation>
    <scope>NUCLEOTIDE SEQUENCE</scope>
    <source>
        <strain evidence="19">KCTC 42731</strain>
    </source>
</reference>
<dbReference type="Pfam" id="PF00072">
    <property type="entry name" value="Response_reg"/>
    <property type="match status" value="2"/>
</dbReference>
<evidence type="ECO:0000256" key="6">
    <source>
        <dbReference type="ARBA" id="ARBA00022679"/>
    </source>
</evidence>
<proteinExistence type="predicted"/>
<evidence type="ECO:0000259" key="18">
    <source>
        <dbReference type="PROSITE" id="PS50110"/>
    </source>
</evidence>
<evidence type="ECO:0000256" key="12">
    <source>
        <dbReference type="ARBA" id="ARBA00023012"/>
    </source>
</evidence>
<dbReference type="AlphaFoldDB" id="A0A919EMP4"/>
<keyword evidence="6" id="KW-0808">Transferase</keyword>
<dbReference type="InterPro" id="IPR003594">
    <property type="entry name" value="HATPase_dom"/>
</dbReference>
<dbReference type="Pfam" id="PF00512">
    <property type="entry name" value="HisKA"/>
    <property type="match status" value="1"/>
</dbReference>
<evidence type="ECO:0000256" key="8">
    <source>
        <dbReference type="ARBA" id="ARBA00022741"/>
    </source>
</evidence>
<feature type="domain" description="Histidine kinase" evidence="17">
    <location>
        <begin position="395"/>
        <end position="617"/>
    </location>
</feature>
<comment type="catalytic activity">
    <reaction evidence="1">
        <text>ATP + protein L-histidine = ADP + protein N-phospho-L-histidine.</text>
        <dbReference type="EC" id="2.7.13.3"/>
    </reaction>
</comment>
<keyword evidence="5 14" id="KW-0597">Phosphoprotein</keyword>
<dbReference type="SUPFAM" id="SSF55874">
    <property type="entry name" value="ATPase domain of HSP90 chaperone/DNA topoisomerase II/histidine kinase"/>
    <property type="match status" value="1"/>
</dbReference>
<dbReference type="CDD" id="cd17546">
    <property type="entry name" value="REC_hyHK_CKI1_RcsC-like"/>
    <property type="match status" value="2"/>
</dbReference>
<evidence type="ECO:0000256" key="14">
    <source>
        <dbReference type="PROSITE-ProRule" id="PRU00169"/>
    </source>
</evidence>
<evidence type="ECO:0000313" key="20">
    <source>
        <dbReference type="Proteomes" id="UP000623842"/>
    </source>
</evidence>